<dbReference type="Pfam" id="PF25043">
    <property type="entry name" value="DUF7788"/>
    <property type="match status" value="1"/>
</dbReference>
<accession>A0A4Y1RI39</accession>
<dbReference type="GO" id="GO:0009143">
    <property type="term" value="P:nucleoside triphosphate catabolic process"/>
    <property type="evidence" value="ECO:0007669"/>
    <property type="project" value="InterPro"/>
</dbReference>
<evidence type="ECO:0000259" key="1">
    <source>
        <dbReference type="Pfam" id="PF25043"/>
    </source>
</evidence>
<organism evidence="2">
    <name type="scientific">Prunus dulcis</name>
    <name type="common">Almond</name>
    <name type="synonym">Amygdalus dulcis</name>
    <dbReference type="NCBI Taxonomy" id="3755"/>
    <lineage>
        <taxon>Eukaryota</taxon>
        <taxon>Viridiplantae</taxon>
        <taxon>Streptophyta</taxon>
        <taxon>Embryophyta</taxon>
        <taxon>Tracheophyta</taxon>
        <taxon>Spermatophyta</taxon>
        <taxon>Magnoliopsida</taxon>
        <taxon>eudicotyledons</taxon>
        <taxon>Gunneridae</taxon>
        <taxon>Pentapetalae</taxon>
        <taxon>rosids</taxon>
        <taxon>fabids</taxon>
        <taxon>Rosales</taxon>
        <taxon>Rosaceae</taxon>
        <taxon>Amygdaloideae</taxon>
        <taxon>Amygdaleae</taxon>
        <taxon>Prunus</taxon>
    </lineage>
</organism>
<dbReference type="InterPro" id="IPR056690">
    <property type="entry name" value="DUF7788"/>
</dbReference>
<protein>
    <recommendedName>
        <fullName evidence="1">DUF7788 domain-containing protein</fullName>
    </recommendedName>
</protein>
<evidence type="ECO:0000313" key="2">
    <source>
        <dbReference type="EMBL" id="BBH04000.1"/>
    </source>
</evidence>
<dbReference type="PANTHER" id="PTHR31373:SF17">
    <property type="entry name" value="OS06G0652100 PROTEIN"/>
    <property type="match status" value="1"/>
</dbReference>
<proteinExistence type="predicted"/>
<dbReference type="PANTHER" id="PTHR31373">
    <property type="entry name" value="OS06G0652100 PROTEIN"/>
    <property type="match status" value="1"/>
</dbReference>
<dbReference type="InterPro" id="IPR011205">
    <property type="entry name" value="UCP015417_vWA"/>
</dbReference>
<dbReference type="Gene3D" id="1.10.287.1080">
    <property type="entry name" value="MazG-like"/>
    <property type="match status" value="1"/>
</dbReference>
<dbReference type="EMBL" id="AP019301">
    <property type="protein sequence ID" value="BBH04000.1"/>
    <property type="molecule type" value="Genomic_DNA"/>
</dbReference>
<gene>
    <name evidence="2" type="ORF">Prudu_015022</name>
</gene>
<sequence>HPISLTVEKYLEEVKVAAARGGGGIGIIKPDALVLGEIIKYWKAMLEDIKQQQKQGLGNFKNCLAVCCLTDILGNGRAWAMSLGLVVSELSEELVWKGKVITFGDSQHELLLHSIQGDDLKSKAKFMMRTNKDFSIANFPEACDLILKVAVNENLKPEQMVKKVFVFTDFSCRGIDWKPSYEAVRSKFKEQGYGDEAIPKVLIWEPHPGLKILSGYSDNLGKVFLDNGGEIGPHQLMEAAIADKEYQALSVLASNIFCSGSETNGEHANSPWTYAINIMSMKATNLKAHRWAPTLKAYASKKLVHFYTQSGGELGSEEMGSSYEVARNAKGVSLQELRDRLAEFAQVRGWDQYHSPRNLLLALVGEVGELSEIFQWKGEVARGLPNWTCDEKEHLEEELSDVLLYLIQLADVCGLDLGKAALSKIVKNARKYPVTNQTPNSTN</sequence>
<feature type="domain" description="DUF7788" evidence="1">
    <location>
        <begin position="62"/>
        <end position="231"/>
    </location>
</feature>
<dbReference type="SUPFAM" id="SSF101386">
    <property type="entry name" value="all-alpha NTP pyrophosphatases"/>
    <property type="match status" value="1"/>
</dbReference>
<dbReference type="Pfam" id="PF12643">
    <property type="entry name" value="MazG-like"/>
    <property type="match status" value="1"/>
</dbReference>
<reference evidence="2" key="1">
    <citation type="journal article" date="2019" name="Science">
        <title>Mutation of a bHLH transcription factor allowed almond domestication.</title>
        <authorList>
            <person name="Sanchez-Perez R."/>
            <person name="Pavan S."/>
            <person name="Mazzeo R."/>
            <person name="Moldovan C."/>
            <person name="Aiese Cigliano R."/>
            <person name="Del Cueto J."/>
            <person name="Ricciardi F."/>
            <person name="Lotti C."/>
            <person name="Ricciardi L."/>
            <person name="Dicenta F."/>
            <person name="Lopez-Marques R.L."/>
            <person name="Lindberg Moller B."/>
        </authorList>
    </citation>
    <scope>NUCLEOTIDE SEQUENCE</scope>
</reference>
<dbReference type="CDD" id="cd11537">
    <property type="entry name" value="NTP-PPase_RS21-C6_like"/>
    <property type="match status" value="1"/>
</dbReference>
<dbReference type="InterPro" id="IPR025984">
    <property type="entry name" value="DCTPP"/>
</dbReference>
<name>A0A4Y1RI39_PRUDU</name>
<dbReference type="AlphaFoldDB" id="A0A4Y1RI39"/>
<feature type="non-terminal residue" evidence="2">
    <location>
        <position position="1"/>
    </location>
</feature>
<dbReference type="GO" id="GO:0047429">
    <property type="term" value="F:nucleoside triphosphate diphosphatase activity"/>
    <property type="evidence" value="ECO:0007669"/>
    <property type="project" value="InterPro"/>
</dbReference>